<dbReference type="PANTHER" id="PTHR18934">
    <property type="entry name" value="ATP-DEPENDENT RNA HELICASE"/>
    <property type="match status" value="1"/>
</dbReference>
<sequence length="679" mass="75714">MDRDIDDDALPSLYRPSTILPISRHKRALLYTIETTPITILIGETGSGKTTQLPQYLDEAGWTKNGKMIACTQPRRVAATTVAMRVAEEMGVRLGEEVGYSIRFEDSTSPRTKIKYMTDGMLLREILVDPLLTKYSVVMVDEAHERSISTDLLLGVLKKIRRKRKDLRIVISSATLQAEEFLHFFTCSEEDEKEIQTLEKGQELARIVSVEGKVFPVDILYLESPAEDYVEKAIETVYDIHLKEGPGDILVFLTGRSEIDHAIDKISSLTSQLPSRSPQLLPLPLYAGLTTEQQLYVFEPAPENHRKVILSTPISEASVTVPGITFIIDTGFHKIRSYNPHTCISSLTVTPISQASATQRAGRAGRTKPGKCFRLYPESAFLSLPVSTIPELQRSDLAPVILQLKALGVDNIARFHFPSAPPPELVARALELLYTLGALDSYGKLTRPFGLRLAELPLPPPLAAIVLSSIDHNCHQQILSIASMTSVSSSIFLDHADSAKLTASKKRNFTADEGDHLTLLNVFLAFSSQPEKKKARWCHDNALNHQSLLRAASIRTQLARFLERWYPDLGSRTSSLATETTIRKCLVKGLFPFAAKMQPDGSFRLAGDTRSANGNRGEEQGKVYVHPSSVLFNRKAEWVVFQQLEEARGKRYIREVTKVQREWVVEAGGGYYTVGEKKR</sequence>
<dbReference type="InterPro" id="IPR007502">
    <property type="entry name" value="Helicase-assoc_dom"/>
</dbReference>
<reference evidence="10 11" key="1">
    <citation type="submission" date="2019-04" db="EMBL/GenBank/DDBJ databases">
        <title>Comparative genomics and transcriptomics to analyze fruiting body development in filamentous ascomycetes.</title>
        <authorList>
            <consortium name="DOE Joint Genome Institute"/>
            <person name="Lutkenhaus R."/>
            <person name="Traeger S."/>
            <person name="Breuer J."/>
            <person name="Kuo A."/>
            <person name="Lipzen A."/>
            <person name="Pangilinan J."/>
            <person name="Dilworth D."/>
            <person name="Sandor L."/>
            <person name="Poggeler S."/>
            <person name="Barry K."/>
            <person name="Grigoriev I.V."/>
            <person name="Nowrousian M."/>
        </authorList>
    </citation>
    <scope>NUCLEOTIDE SEQUENCE [LARGE SCALE GENOMIC DNA]</scope>
    <source>
        <strain evidence="10 11">CBS 389.68</strain>
    </source>
</reference>
<keyword evidence="3" id="KW-0547">Nucleotide-binding</keyword>
<dbReference type="PANTHER" id="PTHR18934:SF136">
    <property type="entry name" value="ATP-DEPENDENT RNA HELICASE DHX35-RELATED"/>
    <property type="match status" value="1"/>
</dbReference>
<gene>
    <name evidence="10" type="ORF">EX30DRAFT_307142</name>
</gene>
<dbReference type="GO" id="GO:0016787">
    <property type="term" value="F:hydrolase activity"/>
    <property type="evidence" value="ECO:0007669"/>
    <property type="project" value="UniProtKB-KW"/>
</dbReference>
<dbReference type="FunFam" id="3.40.50.300:FF:000145">
    <property type="entry name" value="probable ATP-dependent RNA helicase DHX40"/>
    <property type="match status" value="1"/>
</dbReference>
<comment type="catalytic activity">
    <reaction evidence="7">
        <text>ATP + H2O = ADP + phosphate + H(+)</text>
        <dbReference type="Rhea" id="RHEA:13065"/>
        <dbReference type="ChEBI" id="CHEBI:15377"/>
        <dbReference type="ChEBI" id="CHEBI:15378"/>
        <dbReference type="ChEBI" id="CHEBI:30616"/>
        <dbReference type="ChEBI" id="CHEBI:43474"/>
        <dbReference type="ChEBI" id="CHEBI:456216"/>
        <dbReference type="EC" id="3.6.4.13"/>
    </reaction>
</comment>
<dbReference type="SUPFAM" id="SSF52540">
    <property type="entry name" value="P-loop containing nucleoside triphosphate hydrolases"/>
    <property type="match status" value="1"/>
</dbReference>
<dbReference type="SMART" id="SM00490">
    <property type="entry name" value="HELICc"/>
    <property type="match status" value="1"/>
</dbReference>
<evidence type="ECO:0000313" key="10">
    <source>
        <dbReference type="EMBL" id="TGZ80782.1"/>
    </source>
</evidence>
<dbReference type="SMART" id="SM00847">
    <property type="entry name" value="HA2"/>
    <property type="match status" value="1"/>
</dbReference>
<dbReference type="Pfam" id="PF07717">
    <property type="entry name" value="OB_NTP_bind"/>
    <property type="match status" value="1"/>
</dbReference>
<evidence type="ECO:0000256" key="1">
    <source>
        <dbReference type="ARBA" id="ARBA00008792"/>
    </source>
</evidence>
<dbReference type="EC" id="3.6.4.13" evidence="2"/>
<dbReference type="PROSITE" id="PS51192">
    <property type="entry name" value="HELICASE_ATP_BIND_1"/>
    <property type="match status" value="1"/>
</dbReference>
<dbReference type="InterPro" id="IPR014001">
    <property type="entry name" value="Helicase_ATP-bd"/>
</dbReference>
<dbReference type="InParanoid" id="A0A4S2MVX0"/>
<dbReference type="InterPro" id="IPR011709">
    <property type="entry name" value="DEAD-box_helicase_OB_fold"/>
</dbReference>
<evidence type="ECO:0000256" key="6">
    <source>
        <dbReference type="ARBA" id="ARBA00022840"/>
    </source>
</evidence>
<evidence type="ECO:0000259" key="8">
    <source>
        <dbReference type="PROSITE" id="PS51192"/>
    </source>
</evidence>
<dbReference type="InterPro" id="IPR002464">
    <property type="entry name" value="DNA/RNA_helicase_DEAH_CS"/>
</dbReference>
<dbReference type="GO" id="GO:0005524">
    <property type="term" value="F:ATP binding"/>
    <property type="evidence" value="ECO:0007669"/>
    <property type="project" value="UniProtKB-KW"/>
</dbReference>
<name>A0A4S2MVX0_9PEZI</name>
<proteinExistence type="inferred from homology"/>
<organism evidence="10 11">
    <name type="scientific">Ascodesmis nigricans</name>
    <dbReference type="NCBI Taxonomy" id="341454"/>
    <lineage>
        <taxon>Eukaryota</taxon>
        <taxon>Fungi</taxon>
        <taxon>Dikarya</taxon>
        <taxon>Ascomycota</taxon>
        <taxon>Pezizomycotina</taxon>
        <taxon>Pezizomycetes</taxon>
        <taxon>Pezizales</taxon>
        <taxon>Ascodesmidaceae</taxon>
        <taxon>Ascodesmis</taxon>
    </lineage>
</organism>
<dbReference type="Proteomes" id="UP000298138">
    <property type="component" value="Unassembled WGS sequence"/>
</dbReference>
<dbReference type="PROSITE" id="PS51194">
    <property type="entry name" value="HELICASE_CTER"/>
    <property type="match status" value="1"/>
</dbReference>
<dbReference type="GO" id="GO:0071013">
    <property type="term" value="C:catalytic step 2 spliceosome"/>
    <property type="evidence" value="ECO:0007669"/>
    <property type="project" value="TreeGrafter"/>
</dbReference>
<dbReference type="GO" id="GO:0003723">
    <property type="term" value="F:RNA binding"/>
    <property type="evidence" value="ECO:0007669"/>
    <property type="project" value="TreeGrafter"/>
</dbReference>
<evidence type="ECO:0000256" key="2">
    <source>
        <dbReference type="ARBA" id="ARBA00012552"/>
    </source>
</evidence>
<dbReference type="AlphaFoldDB" id="A0A4S2MVX0"/>
<evidence type="ECO:0000256" key="4">
    <source>
        <dbReference type="ARBA" id="ARBA00022801"/>
    </source>
</evidence>
<dbReference type="STRING" id="341454.A0A4S2MVX0"/>
<feature type="domain" description="Helicase C-terminal" evidence="9">
    <location>
        <begin position="233"/>
        <end position="408"/>
    </location>
</feature>
<protein>
    <recommendedName>
        <fullName evidence="2">RNA helicase</fullName>
        <ecNumber evidence="2">3.6.4.13</ecNumber>
    </recommendedName>
</protein>
<dbReference type="InterPro" id="IPR048333">
    <property type="entry name" value="HA2_WH"/>
</dbReference>
<evidence type="ECO:0000256" key="5">
    <source>
        <dbReference type="ARBA" id="ARBA00022806"/>
    </source>
</evidence>
<dbReference type="FunFam" id="3.40.50.300:FF:000578">
    <property type="entry name" value="probable ATP-dependent RNA helicase DHX35"/>
    <property type="match status" value="1"/>
</dbReference>
<dbReference type="Gene3D" id="1.20.120.1080">
    <property type="match status" value="1"/>
</dbReference>
<dbReference type="GO" id="GO:0003724">
    <property type="term" value="F:RNA helicase activity"/>
    <property type="evidence" value="ECO:0007669"/>
    <property type="project" value="UniProtKB-EC"/>
</dbReference>
<dbReference type="InterPro" id="IPR001650">
    <property type="entry name" value="Helicase_C-like"/>
</dbReference>
<dbReference type="Pfam" id="PF00271">
    <property type="entry name" value="Helicase_C"/>
    <property type="match status" value="1"/>
</dbReference>
<dbReference type="Gene3D" id="3.40.50.300">
    <property type="entry name" value="P-loop containing nucleotide triphosphate hydrolases"/>
    <property type="match status" value="2"/>
</dbReference>
<dbReference type="Pfam" id="PF00270">
    <property type="entry name" value="DEAD"/>
    <property type="match status" value="1"/>
</dbReference>
<dbReference type="InterPro" id="IPR011545">
    <property type="entry name" value="DEAD/DEAH_box_helicase_dom"/>
</dbReference>
<dbReference type="EMBL" id="ML220122">
    <property type="protein sequence ID" value="TGZ80782.1"/>
    <property type="molecule type" value="Genomic_DNA"/>
</dbReference>
<dbReference type="InterPro" id="IPR027417">
    <property type="entry name" value="P-loop_NTPase"/>
</dbReference>
<dbReference type="OrthoDB" id="10253254at2759"/>
<keyword evidence="11" id="KW-1185">Reference proteome</keyword>
<evidence type="ECO:0000256" key="3">
    <source>
        <dbReference type="ARBA" id="ARBA00022741"/>
    </source>
</evidence>
<dbReference type="Pfam" id="PF04408">
    <property type="entry name" value="WHD_HA2"/>
    <property type="match status" value="1"/>
</dbReference>
<keyword evidence="5 10" id="KW-0347">Helicase</keyword>
<evidence type="ECO:0000256" key="7">
    <source>
        <dbReference type="ARBA" id="ARBA00047984"/>
    </source>
</evidence>
<comment type="similarity">
    <text evidence="1">Belongs to the DEAD box helicase family. DEAH subfamily.</text>
</comment>
<evidence type="ECO:0000259" key="9">
    <source>
        <dbReference type="PROSITE" id="PS51194"/>
    </source>
</evidence>
<accession>A0A4S2MVX0</accession>
<dbReference type="Pfam" id="PF21010">
    <property type="entry name" value="HA2_C"/>
    <property type="match status" value="1"/>
</dbReference>
<feature type="domain" description="Helicase ATP-binding" evidence="8">
    <location>
        <begin position="30"/>
        <end position="194"/>
    </location>
</feature>
<dbReference type="PROSITE" id="PS00690">
    <property type="entry name" value="DEAH_ATP_HELICASE"/>
    <property type="match status" value="1"/>
</dbReference>
<keyword evidence="6" id="KW-0067">ATP-binding</keyword>
<keyword evidence="4" id="KW-0378">Hydrolase</keyword>
<dbReference type="SMART" id="SM00487">
    <property type="entry name" value="DEXDc"/>
    <property type="match status" value="1"/>
</dbReference>
<evidence type="ECO:0000313" key="11">
    <source>
        <dbReference type="Proteomes" id="UP000298138"/>
    </source>
</evidence>
<dbReference type="CDD" id="cd18791">
    <property type="entry name" value="SF2_C_RHA"/>
    <property type="match status" value="1"/>
</dbReference>